<gene>
    <name evidence="2" type="ORF">ACFO5O_03235</name>
</gene>
<protein>
    <recommendedName>
        <fullName evidence="1">Glyoxalase/Bleomycin resistance-like N-terminal domain-containing protein</fullName>
    </recommendedName>
</protein>
<accession>A0ABV9N406</accession>
<dbReference type="InterPro" id="IPR053863">
    <property type="entry name" value="Glyoxy/Ble-like_N"/>
</dbReference>
<evidence type="ECO:0000313" key="2">
    <source>
        <dbReference type="EMBL" id="MFC4721323.1"/>
    </source>
</evidence>
<organism evidence="2 3">
    <name type="scientific">Geojedonia litorea</name>
    <dbReference type="NCBI Taxonomy" id="1268269"/>
    <lineage>
        <taxon>Bacteria</taxon>
        <taxon>Pseudomonadati</taxon>
        <taxon>Bacteroidota</taxon>
        <taxon>Flavobacteriia</taxon>
        <taxon>Flavobacteriales</taxon>
        <taxon>Flavobacteriaceae</taxon>
        <taxon>Geojedonia</taxon>
    </lineage>
</organism>
<dbReference type="InterPro" id="IPR029068">
    <property type="entry name" value="Glyas_Bleomycin-R_OHBP_Dase"/>
</dbReference>
<dbReference type="RefSeq" id="WP_387960910.1">
    <property type="nucleotide sequence ID" value="NZ_JBHSGP010000005.1"/>
</dbReference>
<dbReference type="Pfam" id="PF22677">
    <property type="entry name" value="Ble-like_N"/>
    <property type="match status" value="1"/>
</dbReference>
<comment type="caution">
    <text evidence="2">The sequence shown here is derived from an EMBL/GenBank/DDBJ whole genome shotgun (WGS) entry which is preliminary data.</text>
</comment>
<dbReference type="SUPFAM" id="SSF54593">
    <property type="entry name" value="Glyoxalase/Bleomycin resistance protein/Dihydroxybiphenyl dioxygenase"/>
    <property type="match status" value="1"/>
</dbReference>
<reference evidence="3" key="1">
    <citation type="journal article" date="2019" name="Int. J. Syst. Evol. Microbiol.">
        <title>The Global Catalogue of Microorganisms (GCM) 10K type strain sequencing project: providing services to taxonomists for standard genome sequencing and annotation.</title>
        <authorList>
            <consortium name="The Broad Institute Genomics Platform"/>
            <consortium name="The Broad Institute Genome Sequencing Center for Infectious Disease"/>
            <person name="Wu L."/>
            <person name="Ma J."/>
        </authorList>
    </citation>
    <scope>NUCLEOTIDE SEQUENCE [LARGE SCALE GENOMIC DNA]</scope>
    <source>
        <strain evidence="3">CCUG 63682</strain>
    </source>
</reference>
<dbReference type="Proteomes" id="UP001595953">
    <property type="component" value="Unassembled WGS sequence"/>
</dbReference>
<proteinExistence type="predicted"/>
<dbReference type="EMBL" id="JBHSGP010000005">
    <property type="protein sequence ID" value="MFC4721323.1"/>
    <property type="molecule type" value="Genomic_DNA"/>
</dbReference>
<feature type="domain" description="Glyoxalase/Bleomycin resistance-like N-terminal" evidence="1">
    <location>
        <begin position="8"/>
        <end position="27"/>
    </location>
</feature>
<name>A0ABV9N406_9FLAO</name>
<evidence type="ECO:0000259" key="1">
    <source>
        <dbReference type="Pfam" id="PF22677"/>
    </source>
</evidence>
<evidence type="ECO:0000313" key="3">
    <source>
        <dbReference type="Proteomes" id="UP001595953"/>
    </source>
</evidence>
<keyword evidence="3" id="KW-1185">Reference proteome</keyword>
<sequence>MKTNMVGWFEIPVSDMERAKAFYEAVFQIEI</sequence>
<dbReference type="Gene3D" id="3.10.180.10">
    <property type="entry name" value="2,3-Dihydroxybiphenyl 1,2-Dioxygenase, domain 1"/>
    <property type="match status" value="1"/>
</dbReference>